<comment type="caution">
    <text evidence="1">The sequence shown here is derived from an EMBL/GenBank/DDBJ whole genome shotgun (WGS) entry which is preliminary data.</text>
</comment>
<accession>A0A3A6QKJ2</accession>
<sequence length="450" mass="52052">MKYDFCLVASWSEQSQKQLVLWGRELENRGYTVAIVSPSPSKLLSESELHTFVLRDFRDNSNEFSSVEAVESRYGIPSVDHLTFTERQFYQLSRSEALSRTVNIANAYHDLFTEHSFRYTFQGRGPEIHKLLANYITEHENGLPIWVEFSPFDDTYALTTSLDGRWDNYQTIPYEKIPDAERDATHQHIKQFREERRFYAKNDDTDDSRTTESVISKAVASVKNTIGRTRPGRLRDQITQEARLKFNRRVSDYLLPTVEKSRQLCHDIKYVFFPLQYPIESRLTVFSPQFYDQLYLVEYLGRILPSSTQLFVKGHPHHPGHPAPERIRRVAKNDQITFLHYNMHAHETIEHAEAVVVVNNTIGYESIYYQKPLLALGNPTYAETPAVTQVPSLADLPEILSEKISTTVKEETTIESIYSLQETSWDGNTAEYSSENVQTVVDSIVNFLNE</sequence>
<evidence type="ECO:0000313" key="1">
    <source>
        <dbReference type="EMBL" id="RJX47962.1"/>
    </source>
</evidence>
<dbReference type="Pfam" id="PF05159">
    <property type="entry name" value="Capsule_synth"/>
    <property type="match status" value="1"/>
</dbReference>
<dbReference type="GO" id="GO:0000271">
    <property type="term" value="P:polysaccharide biosynthetic process"/>
    <property type="evidence" value="ECO:0007669"/>
    <property type="project" value="InterPro"/>
</dbReference>
<reference evidence="1 2" key="1">
    <citation type="submission" date="2018-06" db="EMBL/GenBank/DDBJ databases">
        <title>Halonotius sp. F13-13 a new haloarchaeeon isolated from a solar saltern from Isla Cristina, Huelva, Spain.</title>
        <authorList>
            <person name="Duran-Viseras A."/>
            <person name="Sanchez-Porro C."/>
            <person name="Ventosa A."/>
        </authorList>
    </citation>
    <scope>NUCLEOTIDE SEQUENCE [LARGE SCALE GENOMIC DNA]</scope>
    <source>
        <strain evidence="1 2">CECT 7525</strain>
    </source>
</reference>
<evidence type="ECO:0000313" key="2">
    <source>
        <dbReference type="Proteomes" id="UP000281564"/>
    </source>
</evidence>
<dbReference type="OrthoDB" id="383778at2157"/>
<dbReference type="AlphaFoldDB" id="A0A3A6QKJ2"/>
<name>A0A3A6QKJ2_9EURY</name>
<dbReference type="InterPro" id="IPR007833">
    <property type="entry name" value="Capsule_polysaccharide_synth"/>
</dbReference>
<protein>
    <recommendedName>
        <fullName evidence="3">Capsule biosynthesis protein</fullName>
    </recommendedName>
</protein>
<dbReference type="GO" id="GO:0015774">
    <property type="term" value="P:polysaccharide transport"/>
    <property type="evidence" value="ECO:0007669"/>
    <property type="project" value="InterPro"/>
</dbReference>
<proteinExistence type="predicted"/>
<dbReference type="RefSeq" id="WP_120086125.1">
    <property type="nucleotide sequence ID" value="NZ_QMDW01000028.1"/>
</dbReference>
<dbReference type="Proteomes" id="UP000281564">
    <property type="component" value="Unassembled WGS sequence"/>
</dbReference>
<organism evidence="1 2">
    <name type="scientific">Halonotius pteroides</name>
    <dbReference type="NCBI Taxonomy" id="268735"/>
    <lineage>
        <taxon>Archaea</taxon>
        <taxon>Methanobacteriati</taxon>
        <taxon>Methanobacteriota</taxon>
        <taxon>Stenosarchaea group</taxon>
        <taxon>Halobacteria</taxon>
        <taxon>Halobacteriales</taxon>
        <taxon>Haloferacaceae</taxon>
        <taxon>Halonotius</taxon>
    </lineage>
</organism>
<evidence type="ECO:0008006" key="3">
    <source>
        <dbReference type="Google" id="ProtNLM"/>
    </source>
</evidence>
<gene>
    <name evidence="1" type="ORF">DP106_13470</name>
</gene>
<keyword evidence="2" id="KW-1185">Reference proteome</keyword>
<dbReference type="EMBL" id="QMDW01000028">
    <property type="protein sequence ID" value="RJX47962.1"/>
    <property type="molecule type" value="Genomic_DNA"/>
</dbReference>